<proteinExistence type="predicted"/>
<reference evidence="1" key="1">
    <citation type="submission" date="2021-03" db="EMBL/GenBank/DDBJ databases">
        <authorList>
            <person name="Jaffe A."/>
        </authorList>
    </citation>
    <scope>NUCLEOTIDE SEQUENCE</scope>
    <source>
        <strain evidence="1">RIFCSPLOWO2_01_FULL_AR10_48_17</strain>
    </source>
</reference>
<dbReference type="Proteomes" id="UP000675968">
    <property type="component" value="Unassembled WGS sequence"/>
</dbReference>
<evidence type="ECO:0000313" key="2">
    <source>
        <dbReference type="Proteomes" id="UP000675968"/>
    </source>
</evidence>
<evidence type="ECO:0000313" key="1">
    <source>
        <dbReference type="EMBL" id="MBS3061253.1"/>
    </source>
</evidence>
<gene>
    <name evidence="1" type="ORF">J4215_01580</name>
</gene>
<name>A0A8T4L1W2_9ARCH</name>
<dbReference type="AlphaFoldDB" id="A0A8T4L1W2"/>
<dbReference type="EMBL" id="JAGVWC010000008">
    <property type="protein sequence ID" value="MBS3061253.1"/>
    <property type="molecule type" value="Genomic_DNA"/>
</dbReference>
<sequence>MPKPRKERPGGKENRKKKAIQAFRDAHDRFVKSQQQYRIEQKKYRLLLESEKWLSPLRMARHGNQLAWRAITSLQHEQEFHNAMFRLAIDYPDTIRLPDWINRRMIEAAANLEEMETLRDESQRNFNSFREIWKVAVPRLVKAVKATPRYEQLRMHLREKRKLAVQAEESFDQFAQKIWADPKISDPQKVRSLAEAETFVSNAKMVQEETEIHFIQFARAVAVKVNASHGPKISQSLIDELARQIYTHRQLARIYSTRGRTR</sequence>
<comment type="caution">
    <text evidence="1">The sequence shown here is derived from an EMBL/GenBank/DDBJ whole genome shotgun (WGS) entry which is preliminary data.</text>
</comment>
<organism evidence="1 2">
    <name type="scientific">Candidatus Iainarchaeum sp</name>
    <dbReference type="NCBI Taxonomy" id="3101447"/>
    <lineage>
        <taxon>Archaea</taxon>
        <taxon>Candidatus Iainarchaeota</taxon>
        <taxon>Candidatus Iainarchaeia</taxon>
        <taxon>Candidatus Iainarchaeales</taxon>
        <taxon>Candidatus Iainarchaeaceae</taxon>
        <taxon>Candidatus Iainarchaeum</taxon>
    </lineage>
</organism>
<reference evidence="1" key="2">
    <citation type="submission" date="2021-05" db="EMBL/GenBank/DDBJ databases">
        <title>Protein family content uncovers lineage relationships and bacterial pathway maintenance mechanisms in DPANN archaea.</title>
        <authorList>
            <person name="Castelle C.J."/>
            <person name="Meheust R."/>
            <person name="Jaffe A.L."/>
            <person name="Seitz K."/>
            <person name="Gong X."/>
            <person name="Baker B.J."/>
            <person name="Banfield J.F."/>
        </authorList>
    </citation>
    <scope>NUCLEOTIDE SEQUENCE</scope>
    <source>
        <strain evidence="1">RIFCSPLOWO2_01_FULL_AR10_48_17</strain>
    </source>
</reference>
<protein>
    <submittedName>
        <fullName evidence="1">Uncharacterized protein</fullName>
    </submittedName>
</protein>
<accession>A0A8T4L1W2</accession>